<evidence type="ECO:0000256" key="2">
    <source>
        <dbReference type="ARBA" id="ARBA00023125"/>
    </source>
</evidence>
<dbReference type="InterPro" id="IPR018060">
    <property type="entry name" value="HTH_AraC"/>
</dbReference>
<name>A0ABU9VN68_9BACI</name>
<dbReference type="InterPro" id="IPR020449">
    <property type="entry name" value="Tscrpt_reg_AraC-type_HTH"/>
</dbReference>
<keyword evidence="1" id="KW-0805">Transcription regulation</keyword>
<feature type="domain" description="HTH araC/xylS-type" evidence="5">
    <location>
        <begin position="669"/>
        <end position="767"/>
    </location>
</feature>
<feature type="transmembrane region" description="Helical" evidence="4">
    <location>
        <begin position="290"/>
        <end position="313"/>
    </location>
</feature>
<sequence length="779" mass="90776">MRYSYKARLILYGALISIIPVLIVGVFSYNQSINQVEEKVSNENVEFIQQMRSNIEQTLSIVSHSVDVLVDSQTINEALRRPLIAEDFKLLDNMKGDFIRLQSLGTKVEEVIMVNTEQNWIVKNDGLKRLDQHSDLENYESLMNIENDMGWVLLKNDEFSDDLINRECAYTIGLVKKLPEKTINKTSMVLANIPMCTLLDMITDNNGLGEKFVLDRNGNILIDQNIDNIGQSLLDIGYNQGLPEELKEVGQYQTEVNGDEHVVTYATSPDNNWTYVYSASLKELTKESNAIGWFTFIIVASIILFCLLAVWVISRNLYRPINNLLHLARQSQSVPVTANNNDVAEIERHLNELFDSKAGLEKDIHKHLKQSVLFFLRSYYEGKTFDPIEVNEKRKIYKLDEKIDSWDTMTMIILRYDYDHQLKDEELSVPQDEWHTFAIKNIVEEVIQEPNRLPTVWNDRSLLILIGKEGSIEEINQFSYKVTELIHDYIERYLKLPISIGVSEPFMNFTDAPSALQEGKEALAHRLKYEQNVVIFYESIKSRSRKKLADYQYPKKVEGELMLALREGDSSNAHTLFDDWINSIFDKAEFLGEYQVSFNQLLTKLLRLRQESGLYQTKLEDRTEADLYKELLKLHRKEDVRAWFKKNLLKPLLDRFNTIHDSQYQQLADRMIVYVQEHYDKELTLESCAAHLHYNANYLSTVFKQSTGKTFSEYVTYYRFEMAKHFLSETTKPVKEIAEKLQYNNSQNFIRSFKKLEGVTPGQYRTDNRRDHTIRSKNG</sequence>
<dbReference type="RefSeq" id="WP_343131904.1">
    <property type="nucleotide sequence ID" value="NZ_JBCITK010000001.1"/>
</dbReference>
<reference evidence="6 7" key="1">
    <citation type="submission" date="2024-03" db="EMBL/GenBank/DDBJ databases">
        <title>Bacilli Hybrid Assemblies.</title>
        <authorList>
            <person name="Kovac J."/>
        </authorList>
    </citation>
    <scope>NUCLEOTIDE SEQUENCE [LARGE SCALE GENOMIC DNA]</scope>
    <source>
        <strain evidence="6 7">FSL R7-0666</strain>
    </source>
</reference>
<keyword evidence="2" id="KW-0238">DNA-binding</keyword>
<dbReference type="PRINTS" id="PR00032">
    <property type="entry name" value="HTHARAC"/>
</dbReference>
<keyword evidence="4" id="KW-1133">Transmembrane helix</keyword>
<dbReference type="EMBL" id="JBCITK010000001">
    <property type="protein sequence ID" value="MEN0645331.1"/>
    <property type="molecule type" value="Genomic_DNA"/>
</dbReference>
<organism evidence="6 7">
    <name type="scientific">Alkalicoccobacillus gibsonii</name>
    <dbReference type="NCBI Taxonomy" id="79881"/>
    <lineage>
        <taxon>Bacteria</taxon>
        <taxon>Bacillati</taxon>
        <taxon>Bacillota</taxon>
        <taxon>Bacilli</taxon>
        <taxon>Bacillales</taxon>
        <taxon>Bacillaceae</taxon>
        <taxon>Alkalicoccobacillus</taxon>
    </lineage>
</organism>
<dbReference type="Gene3D" id="1.10.10.60">
    <property type="entry name" value="Homeodomain-like"/>
    <property type="match status" value="2"/>
</dbReference>
<protein>
    <submittedName>
        <fullName evidence="6">AraC family transcriptional regulator</fullName>
    </submittedName>
</protein>
<evidence type="ECO:0000313" key="7">
    <source>
        <dbReference type="Proteomes" id="UP001418796"/>
    </source>
</evidence>
<evidence type="ECO:0000313" key="6">
    <source>
        <dbReference type="EMBL" id="MEN0645331.1"/>
    </source>
</evidence>
<keyword evidence="3" id="KW-0804">Transcription</keyword>
<comment type="caution">
    <text evidence="6">The sequence shown here is derived from an EMBL/GenBank/DDBJ whole genome shotgun (WGS) entry which is preliminary data.</text>
</comment>
<dbReference type="SMART" id="SM00342">
    <property type="entry name" value="HTH_ARAC"/>
    <property type="match status" value="1"/>
</dbReference>
<evidence type="ECO:0000256" key="4">
    <source>
        <dbReference type="SAM" id="Phobius"/>
    </source>
</evidence>
<proteinExistence type="predicted"/>
<evidence type="ECO:0000256" key="1">
    <source>
        <dbReference type="ARBA" id="ARBA00023015"/>
    </source>
</evidence>
<evidence type="ECO:0000256" key="3">
    <source>
        <dbReference type="ARBA" id="ARBA00023163"/>
    </source>
</evidence>
<keyword evidence="4" id="KW-0812">Transmembrane</keyword>
<feature type="transmembrane region" description="Helical" evidence="4">
    <location>
        <begin position="9"/>
        <end position="29"/>
    </location>
</feature>
<keyword evidence="4" id="KW-0472">Membrane</keyword>
<dbReference type="Pfam" id="PF12833">
    <property type="entry name" value="HTH_18"/>
    <property type="match status" value="1"/>
</dbReference>
<dbReference type="PANTHER" id="PTHR43280:SF10">
    <property type="entry name" value="REGULATORY PROTEIN POCR"/>
    <property type="match status" value="1"/>
</dbReference>
<dbReference type="PROSITE" id="PS01124">
    <property type="entry name" value="HTH_ARAC_FAMILY_2"/>
    <property type="match status" value="1"/>
</dbReference>
<dbReference type="Proteomes" id="UP001418796">
    <property type="component" value="Unassembled WGS sequence"/>
</dbReference>
<gene>
    <name evidence="6" type="ORF">MKY91_19385</name>
</gene>
<accession>A0ABU9VN68</accession>
<dbReference type="SUPFAM" id="SSF46689">
    <property type="entry name" value="Homeodomain-like"/>
    <property type="match status" value="2"/>
</dbReference>
<dbReference type="PANTHER" id="PTHR43280">
    <property type="entry name" value="ARAC-FAMILY TRANSCRIPTIONAL REGULATOR"/>
    <property type="match status" value="1"/>
</dbReference>
<dbReference type="InterPro" id="IPR009057">
    <property type="entry name" value="Homeodomain-like_sf"/>
</dbReference>
<dbReference type="Gene3D" id="3.30.450.20">
    <property type="entry name" value="PAS domain"/>
    <property type="match status" value="1"/>
</dbReference>
<keyword evidence="7" id="KW-1185">Reference proteome</keyword>
<evidence type="ECO:0000259" key="5">
    <source>
        <dbReference type="PROSITE" id="PS01124"/>
    </source>
</evidence>